<evidence type="ECO:0000313" key="2">
    <source>
        <dbReference type="EMBL" id="ALN58822.1"/>
    </source>
</evidence>
<accession>A0A0S2DJQ2</accession>
<dbReference type="KEGG" id="lez:GLE_3477"/>
<dbReference type="PATRIC" id="fig|69.6.peg.3424"/>
<name>A0A0S2DJQ2_LYSEN</name>
<dbReference type="EMBL" id="CP013140">
    <property type="protein sequence ID" value="ALN58822.1"/>
    <property type="molecule type" value="Genomic_DNA"/>
</dbReference>
<protein>
    <submittedName>
        <fullName evidence="2">Uncharacterized protein</fullName>
    </submittedName>
</protein>
<dbReference type="Proteomes" id="UP000061569">
    <property type="component" value="Chromosome"/>
</dbReference>
<dbReference type="AlphaFoldDB" id="A0A0S2DJQ2"/>
<evidence type="ECO:0000256" key="1">
    <source>
        <dbReference type="SAM" id="MobiDB-lite"/>
    </source>
</evidence>
<evidence type="ECO:0000313" key="3">
    <source>
        <dbReference type="Proteomes" id="UP000061569"/>
    </source>
</evidence>
<feature type="region of interest" description="Disordered" evidence="1">
    <location>
        <begin position="1"/>
        <end position="47"/>
    </location>
</feature>
<gene>
    <name evidence="2" type="ORF">GLE_3477</name>
</gene>
<proteinExistence type="predicted"/>
<organism evidence="2 3">
    <name type="scientific">Lysobacter enzymogenes</name>
    <dbReference type="NCBI Taxonomy" id="69"/>
    <lineage>
        <taxon>Bacteria</taxon>
        <taxon>Pseudomonadati</taxon>
        <taxon>Pseudomonadota</taxon>
        <taxon>Gammaproteobacteria</taxon>
        <taxon>Lysobacterales</taxon>
        <taxon>Lysobacteraceae</taxon>
        <taxon>Lysobacter</taxon>
    </lineage>
</organism>
<reference evidence="2 3" key="1">
    <citation type="submission" date="2015-11" db="EMBL/GenBank/DDBJ databases">
        <title>Genome sequences of Lysobacter enzymogenes strain C3 and Lysobacter antibioticus ATCC 29479.</title>
        <authorList>
            <person name="Kobayashi D.Y."/>
        </authorList>
    </citation>
    <scope>NUCLEOTIDE SEQUENCE [LARGE SCALE GENOMIC DNA]</scope>
    <source>
        <strain evidence="2 3">C3</strain>
    </source>
</reference>
<sequence>MRAREFFARRAPLRGTRESGRTRPGRPRARAQPTEAAAMRDRRRRSASRAMAAAVAAQADARVRCEMRSPAIVANAGFSAFTRPRPHRAARRLGFGGRAFRPDAFVSGRRNLKQKHRA</sequence>